<organism evidence="1 2">
    <name type="scientific">Jatrophihabitans endophyticus</name>
    <dbReference type="NCBI Taxonomy" id="1206085"/>
    <lineage>
        <taxon>Bacteria</taxon>
        <taxon>Bacillati</taxon>
        <taxon>Actinomycetota</taxon>
        <taxon>Actinomycetes</taxon>
        <taxon>Jatrophihabitantales</taxon>
        <taxon>Jatrophihabitantaceae</taxon>
        <taxon>Jatrophihabitans</taxon>
    </lineage>
</organism>
<reference evidence="2" key="1">
    <citation type="submission" date="2016-11" db="EMBL/GenBank/DDBJ databases">
        <authorList>
            <person name="Varghese N."/>
            <person name="Submissions S."/>
        </authorList>
    </citation>
    <scope>NUCLEOTIDE SEQUENCE [LARGE SCALE GENOMIC DNA]</scope>
    <source>
        <strain evidence="2">DSM 45627</strain>
    </source>
</reference>
<dbReference type="RefSeq" id="WP_159440856.1">
    <property type="nucleotide sequence ID" value="NZ_FQVU01000002.1"/>
</dbReference>
<dbReference type="OrthoDB" id="3371652at2"/>
<dbReference type="EMBL" id="FQVU01000002">
    <property type="protein sequence ID" value="SHG31055.1"/>
    <property type="molecule type" value="Genomic_DNA"/>
</dbReference>
<proteinExistence type="predicted"/>
<sequence>MYAMDEDGKLRPMTRHEMEEIAARAFEDEPESLADRYLNSRLAGRVEWLLFTRRFS</sequence>
<name>A0A1M5IS61_9ACTN</name>
<dbReference type="AlphaFoldDB" id="A0A1M5IS61"/>
<accession>A0A1M5IS61</accession>
<dbReference type="Proteomes" id="UP000186132">
    <property type="component" value="Unassembled WGS sequence"/>
</dbReference>
<keyword evidence="2" id="KW-1185">Reference proteome</keyword>
<evidence type="ECO:0000313" key="1">
    <source>
        <dbReference type="EMBL" id="SHG31055.1"/>
    </source>
</evidence>
<evidence type="ECO:0000313" key="2">
    <source>
        <dbReference type="Proteomes" id="UP000186132"/>
    </source>
</evidence>
<gene>
    <name evidence="1" type="ORF">SAMN05443575_1985</name>
</gene>
<protein>
    <submittedName>
        <fullName evidence="1">Uncharacterized protein</fullName>
    </submittedName>
</protein>